<dbReference type="Pfam" id="PF13649">
    <property type="entry name" value="Methyltransf_25"/>
    <property type="match status" value="1"/>
</dbReference>
<dbReference type="AlphaFoldDB" id="A0A081K8X3"/>
<dbReference type="InterPro" id="IPR029063">
    <property type="entry name" value="SAM-dependent_MTases_sf"/>
</dbReference>
<dbReference type="GO" id="GO:0008168">
    <property type="term" value="F:methyltransferase activity"/>
    <property type="evidence" value="ECO:0007669"/>
    <property type="project" value="UniProtKB-KW"/>
</dbReference>
<keyword evidence="3" id="KW-0489">Methyltransferase</keyword>
<dbReference type="Proteomes" id="UP000027997">
    <property type="component" value="Unassembled WGS sequence"/>
</dbReference>
<feature type="domain" description="Methyltransferase" evidence="2">
    <location>
        <begin position="72"/>
        <end position="166"/>
    </location>
</feature>
<reference evidence="3 4" key="1">
    <citation type="submission" date="2014-06" db="EMBL/GenBank/DDBJ databases">
        <title>Whole Genome Sequences of Three Symbiotic Endozoicomonas Bacteria.</title>
        <authorList>
            <person name="Neave M.J."/>
            <person name="Apprill A."/>
            <person name="Voolstra C.R."/>
        </authorList>
    </citation>
    <scope>NUCLEOTIDE SEQUENCE [LARGE SCALE GENOMIC DNA]</scope>
    <source>
        <strain evidence="3 4">DSM 22380</strain>
    </source>
</reference>
<dbReference type="GO" id="GO:0032259">
    <property type="term" value="P:methylation"/>
    <property type="evidence" value="ECO:0007669"/>
    <property type="project" value="UniProtKB-KW"/>
</dbReference>
<dbReference type="SUPFAM" id="SSF53335">
    <property type="entry name" value="S-adenosyl-L-methionine-dependent methyltransferases"/>
    <property type="match status" value="1"/>
</dbReference>
<dbReference type="PANTHER" id="PTHR43861">
    <property type="entry name" value="TRANS-ACONITATE 2-METHYLTRANSFERASE-RELATED"/>
    <property type="match status" value="1"/>
</dbReference>
<evidence type="ECO:0000256" key="1">
    <source>
        <dbReference type="ARBA" id="ARBA00022679"/>
    </source>
</evidence>
<dbReference type="CDD" id="cd02440">
    <property type="entry name" value="AdoMet_MTases"/>
    <property type="match status" value="1"/>
</dbReference>
<keyword evidence="4" id="KW-1185">Reference proteome</keyword>
<dbReference type="RefSeq" id="WP_020580809.1">
    <property type="nucleotide sequence ID" value="NZ_JOJP01000001.1"/>
</dbReference>
<dbReference type="EMBL" id="JOJP01000001">
    <property type="protein sequence ID" value="KEI70599.1"/>
    <property type="molecule type" value="Genomic_DNA"/>
</dbReference>
<gene>
    <name evidence="3" type="ORF">GV64_07465</name>
</gene>
<keyword evidence="1 3" id="KW-0808">Transferase</keyword>
<dbReference type="InterPro" id="IPR041698">
    <property type="entry name" value="Methyltransf_25"/>
</dbReference>
<dbReference type="STRING" id="305900.GV64_07465"/>
<accession>A0A081K8X3</accession>
<evidence type="ECO:0000313" key="3">
    <source>
        <dbReference type="EMBL" id="KEI70599.1"/>
    </source>
</evidence>
<organism evidence="3 4">
    <name type="scientific">Endozoicomonas elysicola</name>
    <dbReference type="NCBI Taxonomy" id="305900"/>
    <lineage>
        <taxon>Bacteria</taxon>
        <taxon>Pseudomonadati</taxon>
        <taxon>Pseudomonadota</taxon>
        <taxon>Gammaproteobacteria</taxon>
        <taxon>Oceanospirillales</taxon>
        <taxon>Endozoicomonadaceae</taxon>
        <taxon>Endozoicomonas</taxon>
    </lineage>
</organism>
<dbReference type="Gene3D" id="3.40.50.150">
    <property type="entry name" value="Vaccinia Virus protein VP39"/>
    <property type="match status" value="1"/>
</dbReference>
<evidence type="ECO:0000259" key="2">
    <source>
        <dbReference type="Pfam" id="PF13649"/>
    </source>
</evidence>
<dbReference type="eggNOG" id="COG2227">
    <property type="taxonomic scope" value="Bacteria"/>
</dbReference>
<comment type="caution">
    <text evidence="3">The sequence shown here is derived from an EMBL/GenBank/DDBJ whole genome shotgun (WGS) entry which is preliminary data.</text>
</comment>
<protein>
    <submittedName>
        <fullName evidence="3">Methyltransferase</fullName>
    </submittedName>
</protein>
<name>A0A081K8X3_9GAMM</name>
<sequence length="279" mass="31941">MFKQLNEATAQPVVWSAYTAEVLWTDSHIARQMLAYHLNPDINAASRSFDFIDESVDWLISAFGLNQSSATIDFGCGPGLYTQRLKKQGIGTVVGLDFSQNSLEYATKQAAQSNLDIEYHLGNYLDYHDSRQFDLITLVMCDLCALNPSQRSKLLSKFKSMLKPNGVIALDVYTSTRLEKQAESITLVRNAMNGFWSAQDYWCIQSSFLYRTELVTLDKYVICEEQREWTVYNWLQHFTHDMLSSELDQHDLEIQATYSDLRGRAWIDGDEMAVIIGHK</sequence>
<proteinExistence type="predicted"/>
<evidence type="ECO:0000313" key="4">
    <source>
        <dbReference type="Proteomes" id="UP000027997"/>
    </source>
</evidence>